<evidence type="ECO:0000256" key="3">
    <source>
        <dbReference type="SAM" id="SignalP"/>
    </source>
</evidence>
<dbReference type="PANTHER" id="PTHR33538">
    <property type="entry name" value="PROTEIN GAMETE EXPRESSED 1"/>
    <property type="match status" value="1"/>
</dbReference>
<keyword evidence="3" id="KW-0732">Signal</keyword>
<evidence type="ECO:0000313" key="4">
    <source>
        <dbReference type="EMBL" id="KAK4874712.1"/>
    </source>
</evidence>
<dbReference type="PANTHER" id="PTHR33538:SF2">
    <property type="entry name" value="PROTEIN GAMETE EXPRESSED 1"/>
    <property type="match status" value="1"/>
</dbReference>
<reference evidence="5" key="1">
    <citation type="submission" date="2023-01" db="EMBL/GenBank/DDBJ databases">
        <title>Key to firefly adult light organ development and bioluminescence: homeobox transcription factors regulate luciferase expression and transportation to peroxisome.</title>
        <authorList>
            <person name="Fu X."/>
        </authorList>
    </citation>
    <scope>NUCLEOTIDE SEQUENCE [LARGE SCALE GENOMIC DNA]</scope>
</reference>
<dbReference type="EMBL" id="JARPUR010000006">
    <property type="protein sequence ID" value="KAK4874712.1"/>
    <property type="molecule type" value="Genomic_DNA"/>
</dbReference>
<keyword evidence="1" id="KW-0175">Coiled coil</keyword>
<sequence length="400" mass="47025">MSNFFLNHIRIPWIVFILLTDIKVQSNQDMVEQGRAQYQLLQERKNLPTYGNCWKSAIEHIETSCRSLSEDTQSTVALHLANCFLEMSGHESYNCELEKKLNLKQICISSMSDRAFNVYTEFYTHTQNICWFLQGQIWQESIAENTFEVIKQLEQSVKQQEDILKIQKESLDVQEKLLKHGRDLENVMETLYSSIWVHQEMLSAMSSSLKSLQSWLIGEFSWIDLIVFYISTSILILLLTSSKQTANARLPLWILLISNGVVERFICTYIVNSYSGDDLYSTLSMYIWWTRNSFYILALITLIYFAYCYEDLNIINNGLLQKVYNQNLSILNKFDEFKDKRLENVQTNISFLQERVSRSPVLETIHKNLVKENGDNRKHLEKSFTYNLRSKSRSPWDKYC</sequence>
<keyword evidence="2" id="KW-0472">Membrane</keyword>
<protein>
    <submittedName>
        <fullName evidence="4">Uncharacterized protein</fullName>
    </submittedName>
</protein>
<gene>
    <name evidence="4" type="ORF">RN001_014072</name>
</gene>
<feature type="transmembrane region" description="Helical" evidence="2">
    <location>
        <begin position="252"/>
        <end position="272"/>
    </location>
</feature>
<feature type="chain" id="PRO_5042969451" evidence="3">
    <location>
        <begin position="27"/>
        <end position="400"/>
    </location>
</feature>
<dbReference type="AlphaFoldDB" id="A0AAN7SCP4"/>
<evidence type="ECO:0000256" key="2">
    <source>
        <dbReference type="SAM" id="Phobius"/>
    </source>
</evidence>
<organism evidence="4 5">
    <name type="scientific">Aquatica leii</name>
    <dbReference type="NCBI Taxonomy" id="1421715"/>
    <lineage>
        <taxon>Eukaryota</taxon>
        <taxon>Metazoa</taxon>
        <taxon>Ecdysozoa</taxon>
        <taxon>Arthropoda</taxon>
        <taxon>Hexapoda</taxon>
        <taxon>Insecta</taxon>
        <taxon>Pterygota</taxon>
        <taxon>Neoptera</taxon>
        <taxon>Endopterygota</taxon>
        <taxon>Coleoptera</taxon>
        <taxon>Polyphaga</taxon>
        <taxon>Elateriformia</taxon>
        <taxon>Elateroidea</taxon>
        <taxon>Lampyridae</taxon>
        <taxon>Luciolinae</taxon>
        <taxon>Aquatica</taxon>
    </lineage>
</organism>
<accession>A0AAN7SCP4</accession>
<evidence type="ECO:0000313" key="5">
    <source>
        <dbReference type="Proteomes" id="UP001353858"/>
    </source>
</evidence>
<feature type="signal peptide" evidence="3">
    <location>
        <begin position="1"/>
        <end position="26"/>
    </location>
</feature>
<comment type="caution">
    <text evidence="4">The sequence shown here is derived from an EMBL/GenBank/DDBJ whole genome shotgun (WGS) entry which is preliminary data.</text>
</comment>
<keyword evidence="2" id="KW-0812">Transmembrane</keyword>
<proteinExistence type="predicted"/>
<dbReference type="Proteomes" id="UP001353858">
    <property type="component" value="Unassembled WGS sequence"/>
</dbReference>
<feature type="transmembrane region" description="Helical" evidence="2">
    <location>
        <begin position="292"/>
        <end position="309"/>
    </location>
</feature>
<keyword evidence="5" id="KW-1185">Reference proteome</keyword>
<feature type="transmembrane region" description="Helical" evidence="2">
    <location>
        <begin position="220"/>
        <end position="240"/>
    </location>
</feature>
<dbReference type="InterPro" id="IPR040346">
    <property type="entry name" value="GEX1/Brambleberry"/>
</dbReference>
<keyword evidence="2" id="KW-1133">Transmembrane helix</keyword>
<name>A0AAN7SCP4_9COLE</name>
<feature type="coiled-coil region" evidence="1">
    <location>
        <begin position="143"/>
        <end position="170"/>
    </location>
</feature>
<evidence type="ECO:0000256" key="1">
    <source>
        <dbReference type="SAM" id="Coils"/>
    </source>
</evidence>